<feature type="compositionally biased region" description="Basic and acidic residues" evidence="1">
    <location>
        <begin position="305"/>
        <end position="314"/>
    </location>
</feature>
<dbReference type="AlphaFoldDB" id="A0A727B906"/>
<feature type="compositionally biased region" description="Polar residues" evidence="1">
    <location>
        <begin position="509"/>
        <end position="528"/>
    </location>
</feature>
<dbReference type="InterPro" id="IPR010584">
    <property type="entry name" value="ExoDNase_VIII"/>
</dbReference>
<protein>
    <submittedName>
        <fullName evidence="2">Uncharacterized protein</fullName>
    </submittedName>
</protein>
<dbReference type="EMBL" id="DAARBX010000017">
    <property type="protein sequence ID" value="HAE1794695.1"/>
    <property type="molecule type" value="Genomic_DNA"/>
</dbReference>
<feature type="compositionally biased region" description="Basic and acidic residues" evidence="1">
    <location>
        <begin position="443"/>
        <end position="453"/>
    </location>
</feature>
<evidence type="ECO:0000256" key="1">
    <source>
        <dbReference type="SAM" id="MobiDB-lite"/>
    </source>
</evidence>
<feature type="region of interest" description="Disordered" evidence="1">
    <location>
        <begin position="291"/>
        <end position="314"/>
    </location>
</feature>
<dbReference type="Gene3D" id="3.90.320.10">
    <property type="match status" value="1"/>
</dbReference>
<dbReference type="InterPro" id="IPR011604">
    <property type="entry name" value="PDDEXK-like_dom_sf"/>
</dbReference>
<accession>A0A727B906</accession>
<name>A0A727B906_SALET</name>
<feature type="region of interest" description="Disordered" evidence="1">
    <location>
        <begin position="443"/>
        <end position="488"/>
    </location>
</feature>
<feature type="compositionally biased region" description="Polar residues" evidence="1">
    <location>
        <begin position="558"/>
        <end position="581"/>
    </location>
</feature>
<gene>
    <name evidence="2" type="ORF">G3V02_003444</name>
</gene>
<feature type="compositionally biased region" description="Polar residues" evidence="1">
    <location>
        <begin position="475"/>
        <end position="488"/>
    </location>
</feature>
<dbReference type="GO" id="GO:0051908">
    <property type="term" value="F:double-stranded DNA 5'-3' DNA exonuclease activity"/>
    <property type="evidence" value="ECO:0007669"/>
    <property type="project" value="InterPro"/>
</dbReference>
<feature type="region of interest" description="Disordered" evidence="1">
    <location>
        <begin position="509"/>
        <end position="603"/>
    </location>
</feature>
<proteinExistence type="predicted"/>
<feature type="compositionally biased region" description="Polar residues" evidence="1">
    <location>
        <begin position="294"/>
        <end position="304"/>
    </location>
</feature>
<reference evidence="2" key="1">
    <citation type="journal article" date="2018" name="Genome Biol.">
        <title>SKESA: strategic k-mer extension for scrupulous assemblies.</title>
        <authorList>
            <person name="Souvorov A."/>
            <person name="Agarwala R."/>
            <person name="Lipman D.J."/>
        </authorList>
    </citation>
    <scope>NUCLEOTIDE SEQUENCE</scope>
    <source>
        <strain evidence="2">BCW_2640</strain>
    </source>
</reference>
<comment type="caution">
    <text evidence="2">The sequence shown here is derived from an EMBL/GenBank/DDBJ whole genome shotgun (WGS) entry which is preliminary data.</text>
</comment>
<dbReference type="Pfam" id="PF06630">
    <property type="entry name" value="Exonuc_VIII"/>
    <property type="match status" value="1"/>
</dbReference>
<feature type="region of interest" description="Disordered" evidence="1">
    <location>
        <begin position="112"/>
        <end position="142"/>
    </location>
</feature>
<organism evidence="2">
    <name type="scientific">Salmonella enterica subsp. enterica serovar Ank</name>
    <dbReference type="NCBI Taxonomy" id="1173578"/>
    <lineage>
        <taxon>Bacteria</taxon>
        <taxon>Pseudomonadati</taxon>
        <taxon>Pseudomonadota</taxon>
        <taxon>Gammaproteobacteria</taxon>
        <taxon>Enterobacterales</taxon>
        <taxon>Enterobacteriaceae</taxon>
        <taxon>Salmonella</taxon>
    </lineage>
</organism>
<reference evidence="2" key="2">
    <citation type="submission" date="2018-07" db="EMBL/GenBank/DDBJ databases">
        <authorList>
            <consortium name="NCBI Pathogen Detection Project"/>
        </authorList>
    </citation>
    <scope>NUCLEOTIDE SEQUENCE</scope>
    <source>
        <strain evidence="2">BCW_2640</strain>
    </source>
</reference>
<evidence type="ECO:0000313" key="2">
    <source>
        <dbReference type="EMBL" id="HAE1794695.1"/>
    </source>
</evidence>
<sequence>MSDKKEDFALYCPVKNEEARKRLGIKAGFFWATAKKLSVAVSRCIAAMDDKGYDEDDFKKPVRVNYPVVNDLPPEGVFDTEFCNRYEKGGEDGKTMMLIPGAVPADQLHGEVARNTTDGGNADADADADADNATDNTESTPLPAYAYNVNGELMSEVEKEMSQPVSGLSLPLRFLAQFNSNGPQHQVTPERLRELNLTEQDPDSRTGTILLAIQNRKEQLEKLDTKNLHPLATYIEKVFPCGKRPQLNDVINFIDAVLNTDYVDRGLLVKEWCEGRRAACVEHVTAPETRRDNTVSAQTETKTTVTERPRRSEKTTHRTINYEIGCGLYDGELDLHNLREPLDFAKRIMAKDREDWKVWSDTINCIPGILNYDRQTIIEMVRKAPTPTYHSAALRREWCDSYLRAWGRLDPDWGQSAAVKTAESHEDVCADIRKAGKRLREIESGIGINEEKQTTQGELADESPAPESVEPASAEHQQNTQPLDAEASVNTTKTEFDVSALMQNSSVYGDSSAYGSKNTQETTSNVQVQDAEKDEKQAGTEVQSGESSLGTGEESDTRQQADVNQNTDSVAQNSDSVNQTEPVAAQTEPEAQSDEPATEYPAYFEPGRYEGLPNEVYHAANGISSTMVKDARVSLMYYHGRHVTRVIPRQDSQAFLFGRVTHSLVLEPQKFSDEYAIPAEMPEYVVSTSADMTAVIKEYNASLPALMTPDELKEWIEDYNSSLTPPLSLSGSTDEIANLYMSLPADFQRIQGEVKPTASAMKACIKEYNASLPPLLKTSGPRDQLLDQIATVAPEFADVERAKFIPYNISGTKEQLTEIVRIIRPDVVTADDWHKQQEEARQGKTTISQDMYQLAKNINDALQADADASWLLNHPERKSEVSYFGFDEETGLELRVRPDIEIRLPSPLDSICADLKTVSLGYVPQNRLKARLHREIIERGYHISAAMYCDTAGLDSFAWIFVNKDPGYHWVAVVWAPVEMLELGRLEYRHLLRQINEATFTGNWPAPIIGKYVDELNDYDINRLSELSEMNQENLL</sequence>